<dbReference type="Gene3D" id="3.90.70.10">
    <property type="entry name" value="Cysteine proteinases"/>
    <property type="match status" value="1"/>
</dbReference>
<dbReference type="CDD" id="cd14276">
    <property type="entry name" value="UBA_UBP25_like"/>
    <property type="match status" value="1"/>
</dbReference>
<keyword evidence="2" id="KW-1185">Reference proteome</keyword>
<accession>A0ABM0H0K7</accession>
<dbReference type="RefSeq" id="XP_002741548.2">
    <property type="nucleotide sequence ID" value="XM_002741502.2"/>
</dbReference>
<dbReference type="InterPro" id="IPR018200">
    <property type="entry name" value="USP_CS"/>
</dbReference>
<feature type="domain" description="Peptidase C19 ubiquitin carboxyl-terminal hydrolase" evidence="1">
    <location>
        <begin position="196"/>
        <end position="237"/>
    </location>
</feature>
<dbReference type="Pfam" id="PF00443">
    <property type="entry name" value="UCH"/>
    <property type="match status" value="1"/>
</dbReference>
<dbReference type="InterPro" id="IPR001394">
    <property type="entry name" value="Peptidase_C19_UCH"/>
</dbReference>
<evidence type="ECO:0000313" key="2">
    <source>
        <dbReference type="Proteomes" id="UP000694865"/>
    </source>
</evidence>
<dbReference type="PROSITE" id="PS50330">
    <property type="entry name" value="UIM"/>
    <property type="match status" value="1"/>
</dbReference>
<dbReference type="Proteomes" id="UP000694865">
    <property type="component" value="Unplaced"/>
</dbReference>
<dbReference type="InterPro" id="IPR003903">
    <property type="entry name" value="UIM_dom"/>
</dbReference>
<dbReference type="Pfam" id="PF02809">
    <property type="entry name" value="UIM"/>
    <property type="match status" value="2"/>
</dbReference>
<dbReference type="InterPro" id="IPR038765">
    <property type="entry name" value="Papain-like_cys_pep_sf"/>
</dbReference>
<dbReference type="Gene3D" id="1.10.8.10">
    <property type="entry name" value="DNA helicase RuvA subunit, C-terminal domain"/>
    <property type="match status" value="1"/>
</dbReference>
<name>A0ABM0H0K7_SACKO</name>
<evidence type="ECO:0000259" key="1">
    <source>
        <dbReference type="Pfam" id="PF00443"/>
    </source>
</evidence>
<dbReference type="SUPFAM" id="SSF54001">
    <property type="entry name" value="Cysteine proteinases"/>
    <property type="match status" value="1"/>
</dbReference>
<protein>
    <submittedName>
        <fullName evidence="3">Ubiquitin carboxyl-terminal hydrolase 25-like</fullName>
    </submittedName>
</protein>
<gene>
    <name evidence="3" type="primary">LOC100373341</name>
</gene>
<dbReference type="GeneID" id="100373341"/>
<sequence length="339" mass="37037">MFGASGDGLVWEQQSFSMSAMTVESNVLQQHALQNQDQIINQLKEITGIHDVQTLQKAYSVSHGDVSQAVQLLTSETTTDAAPTQVVPVGEVSDPTPAIPDVQYGPKTKSQAAGVIDLTNEGDDKADLRRAIALSLQETQTPSANIGVSAEEQDISRALEESLAETKHGAKRKRGEGWFVDPLNPHERQRENGWPVGLKNVGNTCWFSAVIQSLFHLPLFRHLVLEFKPIHPKLENATTPEDIVVSSNGVDLSFPFILIVQGTTLSETCIVIHVPAFLNIILIWCNCGGRCQILPTVKECVCCREITVVDAKCLEAVFEFGLKKDCNASRNIQASNVLV</sequence>
<dbReference type="InterPro" id="IPR009060">
    <property type="entry name" value="UBA-like_sf"/>
</dbReference>
<evidence type="ECO:0000313" key="3">
    <source>
        <dbReference type="RefSeq" id="XP_002741548.2"/>
    </source>
</evidence>
<dbReference type="PROSITE" id="PS00972">
    <property type="entry name" value="USP_1"/>
    <property type="match status" value="1"/>
</dbReference>
<dbReference type="SUPFAM" id="SSF46934">
    <property type="entry name" value="UBA-like"/>
    <property type="match status" value="1"/>
</dbReference>
<proteinExistence type="predicted"/>
<reference evidence="3" key="1">
    <citation type="submission" date="2025-08" db="UniProtKB">
        <authorList>
            <consortium name="RefSeq"/>
        </authorList>
    </citation>
    <scope>IDENTIFICATION</scope>
    <source>
        <tissue evidence="3">Testes</tissue>
    </source>
</reference>
<organism evidence="2 3">
    <name type="scientific">Saccoglossus kowalevskii</name>
    <name type="common">Acorn worm</name>
    <dbReference type="NCBI Taxonomy" id="10224"/>
    <lineage>
        <taxon>Eukaryota</taxon>
        <taxon>Metazoa</taxon>
        <taxon>Hemichordata</taxon>
        <taxon>Enteropneusta</taxon>
        <taxon>Harrimaniidae</taxon>
        <taxon>Saccoglossus</taxon>
    </lineage>
</organism>
<dbReference type="SMART" id="SM00726">
    <property type="entry name" value="UIM"/>
    <property type="match status" value="2"/>
</dbReference>